<name>A0A1E5TBV5_9FLAO</name>
<dbReference type="CDD" id="cd06433">
    <property type="entry name" value="GT_2_WfgS_like"/>
    <property type="match status" value="1"/>
</dbReference>
<dbReference type="InterPro" id="IPR029044">
    <property type="entry name" value="Nucleotide-diphossugar_trans"/>
</dbReference>
<evidence type="ECO:0000313" key="2">
    <source>
        <dbReference type="EMBL" id="OEK08841.1"/>
    </source>
</evidence>
<dbReference type="PANTHER" id="PTHR22916">
    <property type="entry name" value="GLYCOSYLTRANSFERASE"/>
    <property type="match status" value="1"/>
</dbReference>
<dbReference type="STRING" id="1849968.A8C32_00770"/>
<dbReference type="AlphaFoldDB" id="A0A1E5TBV5"/>
<dbReference type="PANTHER" id="PTHR22916:SF65">
    <property type="entry name" value="SLR1065 PROTEIN"/>
    <property type="match status" value="1"/>
</dbReference>
<comment type="caution">
    <text evidence="2">The sequence shown here is derived from an EMBL/GenBank/DDBJ whole genome shotgun (WGS) entry which is preliminary data.</text>
</comment>
<proteinExistence type="predicted"/>
<dbReference type="EMBL" id="MDJD01000028">
    <property type="protein sequence ID" value="OEK08841.1"/>
    <property type="molecule type" value="Genomic_DNA"/>
</dbReference>
<sequence>MKNIYHILKEKNKISIITPVYNQVEFIEQTILSVINQDYKNLEYIIIDGGSNDGTLDIIKKYDKHITKWISEPDKGMYDAIHKGFMHSTGDIMAWINSDDILMPNAFKHMNAIFNDLPNVNWVQGLNGFIDLKGQLINSFYPKKFSLLKFLNHEYKFIQQESTFWRRTLWEKAGSEIRRDLKLAGDFELWFRFFKYDKLYTSNLPIGAWRKREGQLSGKQMANYLEEVRLVINEYKQTQSEKKALKKIKNLDIIIAVLKKIKILNTQYFLNKKESYLNLRRIEITYSYNNNKFIVV</sequence>
<evidence type="ECO:0000313" key="3">
    <source>
        <dbReference type="Proteomes" id="UP000095713"/>
    </source>
</evidence>
<dbReference type="Gene3D" id="3.90.550.10">
    <property type="entry name" value="Spore Coat Polysaccharide Biosynthesis Protein SpsA, Chain A"/>
    <property type="match status" value="1"/>
</dbReference>
<protein>
    <recommendedName>
        <fullName evidence="1">Glycosyltransferase 2-like domain-containing protein</fullName>
    </recommendedName>
</protein>
<feature type="domain" description="Glycosyltransferase 2-like" evidence="1">
    <location>
        <begin position="15"/>
        <end position="126"/>
    </location>
</feature>
<reference evidence="2 3" key="1">
    <citation type="submission" date="2016-05" db="EMBL/GenBank/DDBJ databases">
        <title>Draft Genome Sequence of Algibacter sp. Strain SK-16 Isolated from the Surface Water of Aburatsubo Inlet.</title>
        <authorList>
            <person name="Wong S.-K."/>
            <person name="Yoshizawa S."/>
            <person name="Nakajima Y."/>
            <person name="Ogura Y."/>
            <person name="Tetsuya H."/>
            <person name="Hamasaki K."/>
        </authorList>
    </citation>
    <scope>NUCLEOTIDE SEQUENCE [LARGE SCALE GENOMIC DNA]</scope>
    <source>
        <strain evidence="2 3">SK-16</strain>
    </source>
</reference>
<organism evidence="2 3">
    <name type="scientific">Flavivirga aquatica</name>
    <dbReference type="NCBI Taxonomy" id="1849968"/>
    <lineage>
        <taxon>Bacteria</taxon>
        <taxon>Pseudomonadati</taxon>
        <taxon>Bacteroidota</taxon>
        <taxon>Flavobacteriia</taxon>
        <taxon>Flavobacteriales</taxon>
        <taxon>Flavobacteriaceae</taxon>
        <taxon>Flavivirga</taxon>
    </lineage>
</organism>
<dbReference type="Proteomes" id="UP000095713">
    <property type="component" value="Unassembled WGS sequence"/>
</dbReference>
<dbReference type="SUPFAM" id="SSF53448">
    <property type="entry name" value="Nucleotide-diphospho-sugar transferases"/>
    <property type="match status" value="1"/>
</dbReference>
<keyword evidence="3" id="KW-1185">Reference proteome</keyword>
<gene>
    <name evidence="2" type="ORF">A8C32_00770</name>
</gene>
<dbReference type="GO" id="GO:0016758">
    <property type="term" value="F:hexosyltransferase activity"/>
    <property type="evidence" value="ECO:0007669"/>
    <property type="project" value="UniProtKB-ARBA"/>
</dbReference>
<dbReference type="InterPro" id="IPR001173">
    <property type="entry name" value="Glyco_trans_2-like"/>
</dbReference>
<dbReference type="Pfam" id="PF00535">
    <property type="entry name" value="Glycos_transf_2"/>
    <property type="match status" value="1"/>
</dbReference>
<evidence type="ECO:0000259" key="1">
    <source>
        <dbReference type="Pfam" id="PF00535"/>
    </source>
</evidence>
<accession>A0A1E5TBV5</accession>